<comment type="similarity">
    <text evidence="1">Belongs to the LCL2 family.</text>
</comment>
<dbReference type="HOGENOM" id="CLU_142363_2_1_1"/>
<dbReference type="PANTHER" id="PTHR38425:SF1">
    <property type="entry name" value="LONG CHRONOLOGICAL LIFESPAN PROTEIN 2"/>
    <property type="match status" value="1"/>
</dbReference>
<feature type="chain" id="PRO_5002166452" description="Long chronological lifespan protein 2" evidence="4">
    <location>
        <begin position="26"/>
        <end position="122"/>
    </location>
</feature>
<evidence type="ECO:0000256" key="3">
    <source>
        <dbReference type="ARBA" id="ARBA00022729"/>
    </source>
</evidence>
<dbReference type="STRING" id="870435.A0A0C3KSW0"/>
<reference evidence="6" key="2">
    <citation type="submission" date="2015-01" db="EMBL/GenBank/DDBJ databases">
        <title>Evolutionary Origins and Diversification of the Mycorrhizal Mutualists.</title>
        <authorList>
            <consortium name="DOE Joint Genome Institute"/>
            <consortium name="Mycorrhizal Genomics Consortium"/>
            <person name="Kohler A."/>
            <person name="Kuo A."/>
            <person name="Nagy L.G."/>
            <person name="Floudas D."/>
            <person name="Copeland A."/>
            <person name="Barry K.W."/>
            <person name="Cichocki N."/>
            <person name="Veneault-Fourrey C."/>
            <person name="LaButti K."/>
            <person name="Lindquist E.A."/>
            <person name="Lipzen A."/>
            <person name="Lundell T."/>
            <person name="Morin E."/>
            <person name="Murat C."/>
            <person name="Riley R."/>
            <person name="Ohm R."/>
            <person name="Sun H."/>
            <person name="Tunlid A."/>
            <person name="Henrissat B."/>
            <person name="Grigoriev I.V."/>
            <person name="Hibbett D.S."/>
            <person name="Martin F."/>
        </authorList>
    </citation>
    <scope>NUCLEOTIDE SEQUENCE [LARGE SCALE GENOMIC DNA]</scope>
    <source>
        <strain evidence="6">Marx 270</strain>
    </source>
</reference>
<keyword evidence="3 4" id="KW-0732">Signal</keyword>
<feature type="signal peptide" evidence="4">
    <location>
        <begin position="1"/>
        <end position="25"/>
    </location>
</feature>
<gene>
    <name evidence="5" type="ORF">M404DRAFT_993598</name>
</gene>
<dbReference type="EMBL" id="KN831947">
    <property type="protein sequence ID" value="KIO12612.1"/>
    <property type="molecule type" value="Genomic_DNA"/>
</dbReference>
<dbReference type="GO" id="GO:0036503">
    <property type="term" value="P:ERAD pathway"/>
    <property type="evidence" value="ECO:0007669"/>
    <property type="project" value="TreeGrafter"/>
</dbReference>
<sequence length="122" mass="13163">MSRSAVHRPLVGFILFMSWLSLASGQFGFFDQLFGNQQQQRGSSGGQYQYNVHVDSISCSTYLCPDSLVCVAQPSECPCPYAEDVRCVIPDLQDGGAAGTVACVRGTEGCSVIERLASPFSR</sequence>
<dbReference type="Proteomes" id="UP000054217">
    <property type="component" value="Unassembled WGS sequence"/>
</dbReference>
<dbReference type="OrthoDB" id="2234316at2759"/>
<keyword evidence="6" id="KW-1185">Reference proteome</keyword>
<evidence type="ECO:0000256" key="4">
    <source>
        <dbReference type="SAM" id="SignalP"/>
    </source>
</evidence>
<dbReference type="InterPro" id="IPR034543">
    <property type="entry name" value="LCL2"/>
</dbReference>
<evidence type="ECO:0000256" key="2">
    <source>
        <dbReference type="ARBA" id="ARBA00018534"/>
    </source>
</evidence>
<protein>
    <recommendedName>
        <fullName evidence="2">Long chronological lifespan protein 2</fullName>
    </recommendedName>
</protein>
<dbReference type="AlphaFoldDB" id="A0A0C3KSW0"/>
<organism evidence="5 6">
    <name type="scientific">Pisolithus tinctorius Marx 270</name>
    <dbReference type="NCBI Taxonomy" id="870435"/>
    <lineage>
        <taxon>Eukaryota</taxon>
        <taxon>Fungi</taxon>
        <taxon>Dikarya</taxon>
        <taxon>Basidiomycota</taxon>
        <taxon>Agaricomycotina</taxon>
        <taxon>Agaricomycetes</taxon>
        <taxon>Agaricomycetidae</taxon>
        <taxon>Boletales</taxon>
        <taxon>Sclerodermatineae</taxon>
        <taxon>Pisolithaceae</taxon>
        <taxon>Pisolithus</taxon>
    </lineage>
</organism>
<dbReference type="InParanoid" id="A0A0C3KSW0"/>
<dbReference type="PANTHER" id="PTHR38425">
    <property type="entry name" value="LONG CHRONOLOGICAL LIFESPAN PROTEIN 2"/>
    <property type="match status" value="1"/>
</dbReference>
<name>A0A0C3KSW0_PISTI</name>
<evidence type="ECO:0000313" key="6">
    <source>
        <dbReference type="Proteomes" id="UP000054217"/>
    </source>
</evidence>
<evidence type="ECO:0000313" key="5">
    <source>
        <dbReference type="EMBL" id="KIO12612.1"/>
    </source>
</evidence>
<proteinExistence type="inferred from homology"/>
<evidence type="ECO:0000256" key="1">
    <source>
        <dbReference type="ARBA" id="ARBA00010545"/>
    </source>
</evidence>
<reference evidence="5 6" key="1">
    <citation type="submission" date="2014-04" db="EMBL/GenBank/DDBJ databases">
        <authorList>
            <consortium name="DOE Joint Genome Institute"/>
            <person name="Kuo A."/>
            <person name="Kohler A."/>
            <person name="Costa M.D."/>
            <person name="Nagy L.G."/>
            <person name="Floudas D."/>
            <person name="Copeland A."/>
            <person name="Barry K.W."/>
            <person name="Cichocki N."/>
            <person name="Veneault-Fourrey C."/>
            <person name="LaButti K."/>
            <person name="Lindquist E.A."/>
            <person name="Lipzen A."/>
            <person name="Lundell T."/>
            <person name="Morin E."/>
            <person name="Murat C."/>
            <person name="Sun H."/>
            <person name="Tunlid A."/>
            <person name="Henrissat B."/>
            <person name="Grigoriev I.V."/>
            <person name="Hibbett D.S."/>
            <person name="Martin F."/>
            <person name="Nordberg H.P."/>
            <person name="Cantor M.N."/>
            <person name="Hua S.X."/>
        </authorList>
    </citation>
    <scope>NUCLEOTIDE SEQUENCE [LARGE SCALE GENOMIC DNA]</scope>
    <source>
        <strain evidence="5 6">Marx 270</strain>
    </source>
</reference>
<accession>A0A0C3KSW0</accession>